<dbReference type="InterPro" id="IPR007420">
    <property type="entry name" value="DUF465"/>
</dbReference>
<dbReference type="Pfam" id="PF04325">
    <property type="entry name" value="DUF465"/>
    <property type="match status" value="1"/>
</dbReference>
<sequence length="67" mass="7796">MSARLFTLTRLHQKIDERLHLARQRPAPDSLELTRLKKMKLRVKDLIQRLARSAPQADHTTRRPSAG</sequence>
<protein>
    <submittedName>
        <fullName evidence="1">DUF465 domain-containing protein</fullName>
    </submittedName>
</protein>
<keyword evidence="2" id="KW-1185">Reference proteome</keyword>
<dbReference type="Proteomes" id="UP000466966">
    <property type="component" value="Unassembled WGS sequence"/>
</dbReference>
<accession>A0A844YTA3</accession>
<dbReference type="InterPro" id="IPR038444">
    <property type="entry name" value="DUF465_sf"/>
</dbReference>
<evidence type="ECO:0000313" key="2">
    <source>
        <dbReference type="Proteomes" id="UP000466966"/>
    </source>
</evidence>
<name>A0A844YTA3_9SPHN</name>
<proteinExistence type="predicted"/>
<dbReference type="OrthoDB" id="7585987at2"/>
<gene>
    <name evidence="1" type="ORF">GRI99_03920</name>
</gene>
<evidence type="ECO:0000313" key="1">
    <source>
        <dbReference type="EMBL" id="MXO70779.1"/>
    </source>
</evidence>
<comment type="caution">
    <text evidence="1">The sequence shown here is derived from an EMBL/GenBank/DDBJ whole genome shotgun (WGS) entry which is preliminary data.</text>
</comment>
<dbReference type="EMBL" id="WTYV01000001">
    <property type="protein sequence ID" value="MXO70779.1"/>
    <property type="molecule type" value="Genomic_DNA"/>
</dbReference>
<reference evidence="1 2" key="1">
    <citation type="submission" date="2019-12" db="EMBL/GenBank/DDBJ databases">
        <title>Genomic-based taxomic classification of the family Erythrobacteraceae.</title>
        <authorList>
            <person name="Xu L."/>
        </authorList>
    </citation>
    <scope>NUCLEOTIDE SEQUENCE [LARGE SCALE GENOMIC DNA]</scope>
    <source>
        <strain evidence="1 2">M0322</strain>
    </source>
</reference>
<dbReference type="Gene3D" id="6.10.280.50">
    <property type="match status" value="1"/>
</dbReference>
<organism evidence="1 2">
    <name type="scientific">Alteraurantiacibacter buctensis</name>
    <dbReference type="NCBI Taxonomy" id="1503981"/>
    <lineage>
        <taxon>Bacteria</taxon>
        <taxon>Pseudomonadati</taxon>
        <taxon>Pseudomonadota</taxon>
        <taxon>Alphaproteobacteria</taxon>
        <taxon>Sphingomonadales</taxon>
        <taxon>Erythrobacteraceae</taxon>
        <taxon>Alteraurantiacibacter</taxon>
    </lineage>
</organism>
<dbReference type="AlphaFoldDB" id="A0A844YTA3"/>